<feature type="transmembrane region" description="Helical" evidence="2">
    <location>
        <begin position="67"/>
        <end position="85"/>
    </location>
</feature>
<feature type="transmembrane region" description="Helical" evidence="2">
    <location>
        <begin position="162"/>
        <end position="183"/>
    </location>
</feature>
<dbReference type="EMBL" id="FMJB01000046">
    <property type="protein sequence ID" value="SCM67436.1"/>
    <property type="molecule type" value="Genomic_DNA"/>
</dbReference>
<dbReference type="Pfam" id="PF10129">
    <property type="entry name" value="OpgC_C"/>
    <property type="match status" value="1"/>
</dbReference>
<dbReference type="AlphaFoldDB" id="A0A1M4N306"/>
<feature type="transmembrane region" description="Helical" evidence="2">
    <location>
        <begin position="220"/>
        <end position="239"/>
    </location>
</feature>
<feature type="transmembrane region" description="Helical" evidence="2">
    <location>
        <begin position="367"/>
        <end position="387"/>
    </location>
</feature>
<keyword evidence="2" id="KW-0472">Membrane</keyword>
<evidence type="ECO:0000313" key="4">
    <source>
        <dbReference type="Proteomes" id="UP000184085"/>
    </source>
</evidence>
<protein>
    <submittedName>
        <fullName evidence="3">Putative OpgC protein</fullName>
    </submittedName>
</protein>
<sequence length="422" mass="46108">MSQPEAKLVPFPKASASHTAGPSKPRDPRLDVFRGLALVMIFINHVPGNPYEDYTNRNFGFSDAAEAFFMLSGMAAGLAYSGRFMQAQRGTGSLWAAIQPMWSRAWTLYMTQILLTAWAIAIFSAGALWLGVPEMITKINLTRVFGNTAEALVGIPTLGHQLGYVNILPAYSVLLITAPIAILVGLRSPALMMALSVAFWFLTGLYRWNIPAFPNPGGWFFNPLAWQVLFVAGLMTGLSKRQGKQFIPYKPLLFWGAICFLLFVLAWMKIPPLGKGMNQFMLMAGRAGAPFHLVAHDKTFVGLPRMLHVMALTYVLAHAGIVLRLCAQNWTKPLALMGRQGLLVFSTGTLMSLTGQVILNATDHTEWLTWTLPLVGVALMILIAWVAEAISLKPKKPQGLIAPAPEPAFDTLGTAAQTTPRA</sequence>
<evidence type="ECO:0000256" key="2">
    <source>
        <dbReference type="SAM" id="Phobius"/>
    </source>
</evidence>
<dbReference type="RefSeq" id="WP_083595644.1">
    <property type="nucleotide sequence ID" value="NZ_FMJB01000046.1"/>
</dbReference>
<dbReference type="InterPro" id="IPR014550">
    <property type="entry name" value="UCP028704_OpgC"/>
</dbReference>
<evidence type="ECO:0000313" key="3">
    <source>
        <dbReference type="EMBL" id="SCM67436.1"/>
    </source>
</evidence>
<gene>
    <name evidence="3" type="ORF">KARMA_1634</name>
</gene>
<dbReference type="PANTHER" id="PTHR38592">
    <property type="entry name" value="BLL4819 PROTEIN"/>
    <property type="match status" value="1"/>
</dbReference>
<accession>A0A1M4N306</accession>
<feature type="region of interest" description="Disordered" evidence="1">
    <location>
        <begin position="1"/>
        <end position="27"/>
    </location>
</feature>
<feature type="transmembrane region" description="Helical" evidence="2">
    <location>
        <begin position="339"/>
        <end position="361"/>
    </location>
</feature>
<dbReference type="PIRSF" id="PIRSF028704">
    <property type="entry name" value="UPC028704"/>
    <property type="match status" value="1"/>
</dbReference>
<keyword evidence="2" id="KW-0812">Transmembrane</keyword>
<dbReference type="PANTHER" id="PTHR38592:SF3">
    <property type="entry name" value="BLL4819 PROTEIN"/>
    <property type="match status" value="1"/>
</dbReference>
<keyword evidence="4" id="KW-1185">Reference proteome</keyword>
<dbReference type="Proteomes" id="UP000184085">
    <property type="component" value="Unassembled WGS sequence"/>
</dbReference>
<evidence type="ECO:0000256" key="1">
    <source>
        <dbReference type="SAM" id="MobiDB-lite"/>
    </source>
</evidence>
<feature type="transmembrane region" description="Helical" evidence="2">
    <location>
        <begin position="106"/>
        <end position="132"/>
    </location>
</feature>
<proteinExistence type="predicted"/>
<feature type="transmembrane region" description="Helical" evidence="2">
    <location>
        <begin position="190"/>
        <end position="208"/>
    </location>
</feature>
<organism evidence="3 4">
    <name type="scientific">Donghicola eburneus</name>
    <dbReference type="NCBI Taxonomy" id="393278"/>
    <lineage>
        <taxon>Bacteria</taxon>
        <taxon>Pseudomonadati</taxon>
        <taxon>Pseudomonadota</taxon>
        <taxon>Alphaproteobacteria</taxon>
        <taxon>Rhodobacterales</taxon>
        <taxon>Roseobacteraceae</taxon>
        <taxon>Donghicola</taxon>
    </lineage>
</organism>
<feature type="transmembrane region" description="Helical" evidence="2">
    <location>
        <begin position="251"/>
        <end position="270"/>
    </location>
</feature>
<keyword evidence="2" id="KW-1133">Transmembrane helix</keyword>
<reference evidence="4" key="1">
    <citation type="submission" date="2016-09" db="EMBL/GenBank/DDBJ databases">
        <authorList>
            <person name="Wibberg D."/>
        </authorList>
    </citation>
    <scope>NUCLEOTIDE SEQUENCE [LARGE SCALE GENOMIC DNA]</scope>
</reference>
<name>A0A1M4N306_9RHOB</name>
<feature type="transmembrane region" description="Helical" evidence="2">
    <location>
        <begin position="306"/>
        <end position="327"/>
    </location>
</feature>